<proteinExistence type="inferred from homology"/>
<dbReference type="Gene3D" id="3.90.230.10">
    <property type="entry name" value="Creatinase/methionine aminopeptidase superfamily"/>
    <property type="match status" value="1"/>
</dbReference>
<keyword evidence="14" id="KW-1185">Reference proteome</keyword>
<evidence type="ECO:0000256" key="5">
    <source>
        <dbReference type="ARBA" id="ARBA00022692"/>
    </source>
</evidence>
<dbReference type="InterPro" id="IPR029149">
    <property type="entry name" value="Creatin/AminoP/Spt16_N"/>
</dbReference>
<dbReference type="InterPro" id="IPR036005">
    <property type="entry name" value="Creatinase/aminopeptidase-like"/>
</dbReference>
<dbReference type="PANTHER" id="PTHR43226:SF4">
    <property type="entry name" value="XAA-PRO AMINOPEPTIDASE 3"/>
    <property type="match status" value="1"/>
</dbReference>
<keyword evidence="5 11" id="KW-0812">Transmembrane</keyword>
<evidence type="ECO:0000256" key="8">
    <source>
        <dbReference type="ARBA" id="ARBA00022989"/>
    </source>
</evidence>
<accession>A0AAD6Q024</accession>
<keyword evidence="7" id="KW-0378">Hydrolase</keyword>
<dbReference type="Pfam" id="PF05195">
    <property type="entry name" value="AMP_N"/>
    <property type="match status" value="1"/>
</dbReference>
<evidence type="ECO:0000313" key="14">
    <source>
        <dbReference type="Proteomes" id="UP001164929"/>
    </source>
</evidence>
<dbReference type="GO" id="GO:0006508">
    <property type="term" value="P:proteolysis"/>
    <property type="evidence" value="ECO:0007669"/>
    <property type="project" value="TreeGrafter"/>
</dbReference>
<dbReference type="GO" id="GO:0070006">
    <property type="term" value="F:metalloaminopeptidase activity"/>
    <property type="evidence" value="ECO:0007669"/>
    <property type="project" value="InterPro"/>
</dbReference>
<comment type="subcellular location">
    <subcellularLocation>
        <location evidence="2">Membrane</location>
        <topology evidence="2">Multi-pass membrane protein</topology>
    </subcellularLocation>
</comment>
<dbReference type="InterPro" id="IPR007865">
    <property type="entry name" value="Aminopep_P_N"/>
</dbReference>
<evidence type="ECO:0000256" key="1">
    <source>
        <dbReference type="ARBA" id="ARBA00001936"/>
    </source>
</evidence>
<sequence>MDPIRPPVENYANPKTCFFHVLFKAGALAFYILSTLFFNSFVIIFVVTVLLAALDFWVVKNVSGRILVGLRWWNEINDLGESVWKFESLDQESLARMNKKDSWLFWWTLYLAAAAWIVLGIFSLIRFEPDYCLIVGVCLTLSIANIVGFTKCRKDESDPAFKDLVEAVTLELSTNSIAANNVSSTLTVSIMLITRMPRSSSSSSQPRPLHLESHLPYSQHSVLYETCIAEGGHKAKMLALVQETLKIGVAVYKLGSIESADSLKFCRIQEVMLEKQLIGHKVDRSICAWFWDQVISQGDSFKGIVRRTYSTNKVHDIGQPTPATHPQLLKEGEITPGITTEEYISRRKRLLELLPENSLAVIAAAPIKMMTDVVPYTFRQDADYLYITGCQQPGGVAVLGHECGLCMFMPEATRHDVIWQGEVAGVDAALETFKAEKAHPLSKLRDILPGMIRGSSKLFHNMQTATPIYTELDDFQRAALTGKVKDLSNFTHELRWIKSPAELKLMKEAASIVCQGLLQTMLHSKMYPHEGMLAAKIEYESKMRGAQRMAFNPVVGGGSNGSVIHYSRNDQKIKNGDLVLMDVGCELHGYVSDLTRTWPPCGSFSSVHEELYNLVLETNKESIKLCRPGVSLRQIHNYSVEMLCKGFKEIGILKGSGSNSYHQLNPTSIGHYLGMDVHDSSNISYDRLLKPGVVITIEPGVYIPSIFDGPDSYRGIGIRIEDEVLITETGYEVLTGSMPKEVKHIESLLNNYSRGNGMEAQNNLEAASS</sequence>
<keyword evidence="10" id="KW-0464">Manganese</keyword>
<dbReference type="GO" id="GO:0005739">
    <property type="term" value="C:mitochondrion"/>
    <property type="evidence" value="ECO:0007669"/>
    <property type="project" value="TreeGrafter"/>
</dbReference>
<dbReference type="SUPFAM" id="SSF55920">
    <property type="entry name" value="Creatinase/aminopeptidase"/>
    <property type="match status" value="1"/>
</dbReference>
<dbReference type="Pfam" id="PF05832">
    <property type="entry name" value="DUF846"/>
    <property type="match status" value="1"/>
</dbReference>
<dbReference type="Pfam" id="PF00557">
    <property type="entry name" value="Peptidase_M24"/>
    <property type="match status" value="1"/>
</dbReference>
<comment type="similarity">
    <text evidence="4">Belongs to the peptidase M24B family.</text>
</comment>
<dbReference type="Proteomes" id="UP001164929">
    <property type="component" value="Chromosome 13"/>
</dbReference>
<dbReference type="Gene3D" id="3.40.350.10">
    <property type="entry name" value="Creatinase/prolidase N-terminal domain"/>
    <property type="match status" value="1"/>
</dbReference>
<evidence type="ECO:0000256" key="11">
    <source>
        <dbReference type="SAM" id="Phobius"/>
    </source>
</evidence>
<evidence type="ECO:0000313" key="13">
    <source>
        <dbReference type="EMBL" id="KAJ6974122.1"/>
    </source>
</evidence>
<keyword evidence="6" id="KW-0479">Metal-binding</keyword>
<evidence type="ECO:0000256" key="7">
    <source>
        <dbReference type="ARBA" id="ARBA00022801"/>
    </source>
</evidence>
<comment type="cofactor">
    <cofactor evidence="1">
        <name>Mn(2+)</name>
        <dbReference type="ChEBI" id="CHEBI:29035"/>
    </cofactor>
</comment>
<name>A0AAD6Q024_9ROSI</name>
<gene>
    <name evidence="13" type="ORF">NC653_030254</name>
</gene>
<dbReference type="InterPro" id="IPR000994">
    <property type="entry name" value="Pept_M24"/>
</dbReference>
<evidence type="ECO:0000256" key="6">
    <source>
        <dbReference type="ARBA" id="ARBA00022723"/>
    </source>
</evidence>
<feature type="transmembrane region" description="Helical" evidence="11">
    <location>
        <begin position="28"/>
        <end position="54"/>
    </location>
</feature>
<dbReference type="SMART" id="SM01011">
    <property type="entry name" value="AMP_N"/>
    <property type="match status" value="1"/>
</dbReference>
<dbReference type="GO" id="GO:0030145">
    <property type="term" value="F:manganese ion binding"/>
    <property type="evidence" value="ECO:0007669"/>
    <property type="project" value="InterPro"/>
</dbReference>
<evidence type="ECO:0000256" key="10">
    <source>
        <dbReference type="ARBA" id="ARBA00023211"/>
    </source>
</evidence>
<dbReference type="InterPro" id="IPR008564">
    <property type="entry name" value="TVP23-like"/>
</dbReference>
<dbReference type="AlphaFoldDB" id="A0AAD6Q024"/>
<feature type="domain" description="Aminopeptidase P N-terminal" evidence="12">
    <location>
        <begin position="338"/>
        <end position="469"/>
    </location>
</feature>
<feature type="transmembrane region" description="Helical" evidence="11">
    <location>
        <begin position="104"/>
        <end position="124"/>
    </location>
</feature>
<dbReference type="CDD" id="cd01087">
    <property type="entry name" value="Prolidase"/>
    <property type="match status" value="1"/>
</dbReference>
<dbReference type="InterPro" id="IPR001714">
    <property type="entry name" value="Pept_M24_MAP"/>
</dbReference>
<comment type="caution">
    <text evidence="13">The sequence shown here is derived from an EMBL/GenBank/DDBJ whole genome shotgun (WGS) entry which is preliminary data.</text>
</comment>
<dbReference type="PANTHER" id="PTHR43226">
    <property type="entry name" value="XAA-PRO AMINOPEPTIDASE 3"/>
    <property type="match status" value="1"/>
</dbReference>
<comment type="similarity">
    <text evidence="3">Belongs to the TVP23 family.</text>
</comment>
<protein>
    <submittedName>
        <fullName evidence="13">Intermediate cleaving peptidase 55</fullName>
    </submittedName>
</protein>
<dbReference type="PRINTS" id="PR00599">
    <property type="entry name" value="MAPEPTIDASE"/>
</dbReference>
<evidence type="ECO:0000259" key="12">
    <source>
        <dbReference type="SMART" id="SM01011"/>
    </source>
</evidence>
<organism evidence="13 14">
    <name type="scientific">Populus alba x Populus x berolinensis</name>
    <dbReference type="NCBI Taxonomy" id="444605"/>
    <lineage>
        <taxon>Eukaryota</taxon>
        <taxon>Viridiplantae</taxon>
        <taxon>Streptophyta</taxon>
        <taxon>Embryophyta</taxon>
        <taxon>Tracheophyta</taxon>
        <taxon>Spermatophyta</taxon>
        <taxon>Magnoliopsida</taxon>
        <taxon>eudicotyledons</taxon>
        <taxon>Gunneridae</taxon>
        <taxon>Pentapetalae</taxon>
        <taxon>rosids</taxon>
        <taxon>fabids</taxon>
        <taxon>Malpighiales</taxon>
        <taxon>Salicaceae</taxon>
        <taxon>Saliceae</taxon>
        <taxon>Populus</taxon>
    </lineage>
</organism>
<dbReference type="InterPro" id="IPR052433">
    <property type="entry name" value="X-Pro_dipept-like"/>
</dbReference>
<evidence type="ECO:0000256" key="9">
    <source>
        <dbReference type="ARBA" id="ARBA00023136"/>
    </source>
</evidence>
<reference evidence="13" key="1">
    <citation type="journal article" date="2023" name="Mol. Ecol. Resour.">
        <title>Chromosome-level genome assembly of a triploid poplar Populus alba 'Berolinensis'.</title>
        <authorList>
            <person name="Chen S."/>
            <person name="Yu Y."/>
            <person name="Wang X."/>
            <person name="Wang S."/>
            <person name="Zhang T."/>
            <person name="Zhou Y."/>
            <person name="He R."/>
            <person name="Meng N."/>
            <person name="Wang Y."/>
            <person name="Liu W."/>
            <person name="Liu Z."/>
            <person name="Liu J."/>
            <person name="Guo Q."/>
            <person name="Huang H."/>
            <person name="Sederoff R.R."/>
            <person name="Wang G."/>
            <person name="Qu G."/>
            <person name="Chen S."/>
        </authorList>
    </citation>
    <scope>NUCLEOTIDE SEQUENCE</scope>
    <source>
        <strain evidence="13">SC-2020</strain>
    </source>
</reference>
<keyword evidence="8 11" id="KW-1133">Transmembrane helix</keyword>
<dbReference type="GO" id="GO:0016020">
    <property type="term" value="C:membrane"/>
    <property type="evidence" value="ECO:0007669"/>
    <property type="project" value="UniProtKB-SubCell"/>
</dbReference>
<dbReference type="EMBL" id="JAQIZT010000013">
    <property type="protein sequence ID" value="KAJ6974122.1"/>
    <property type="molecule type" value="Genomic_DNA"/>
</dbReference>
<evidence type="ECO:0000256" key="4">
    <source>
        <dbReference type="ARBA" id="ARBA00008766"/>
    </source>
</evidence>
<evidence type="ECO:0000256" key="3">
    <source>
        <dbReference type="ARBA" id="ARBA00005467"/>
    </source>
</evidence>
<evidence type="ECO:0000256" key="2">
    <source>
        <dbReference type="ARBA" id="ARBA00004141"/>
    </source>
</evidence>
<keyword evidence="9 11" id="KW-0472">Membrane</keyword>
<dbReference type="SUPFAM" id="SSF53092">
    <property type="entry name" value="Creatinase/prolidase N-terminal domain"/>
    <property type="match status" value="1"/>
</dbReference>